<proteinExistence type="inferred from homology"/>
<dbReference type="PANTHER" id="PTHR43744:SF8">
    <property type="entry name" value="SN-GLYCEROL-3-PHOSPHATE TRANSPORT SYSTEM PERMEASE PROTEIN UGPE"/>
    <property type="match status" value="1"/>
</dbReference>
<organism evidence="9 10">
    <name type="scientific">Acutalibacter muris</name>
    <dbReference type="NCBI Taxonomy" id="1796620"/>
    <lineage>
        <taxon>Bacteria</taxon>
        <taxon>Bacillati</taxon>
        <taxon>Bacillota</taxon>
        <taxon>Clostridia</taxon>
        <taxon>Eubacteriales</taxon>
        <taxon>Acutalibacteraceae</taxon>
        <taxon>Acutalibacter</taxon>
    </lineage>
</organism>
<keyword evidence="5 7" id="KW-1133">Transmembrane helix</keyword>
<dbReference type="Gene3D" id="1.10.3720.10">
    <property type="entry name" value="MetI-like"/>
    <property type="match status" value="1"/>
</dbReference>
<dbReference type="Pfam" id="PF00528">
    <property type="entry name" value="BPD_transp_1"/>
    <property type="match status" value="1"/>
</dbReference>
<comment type="similarity">
    <text evidence="7">Belongs to the binding-protein-dependent transport system permease family.</text>
</comment>
<feature type="transmembrane region" description="Helical" evidence="7">
    <location>
        <begin position="208"/>
        <end position="227"/>
    </location>
</feature>
<feature type="transmembrane region" description="Helical" evidence="7">
    <location>
        <begin position="88"/>
        <end position="114"/>
    </location>
</feature>
<feature type="transmembrane region" description="Helical" evidence="7">
    <location>
        <begin position="157"/>
        <end position="174"/>
    </location>
</feature>
<keyword evidence="4 7" id="KW-0812">Transmembrane</keyword>
<evidence type="ECO:0000256" key="2">
    <source>
        <dbReference type="ARBA" id="ARBA00022448"/>
    </source>
</evidence>
<evidence type="ECO:0000259" key="8">
    <source>
        <dbReference type="PROSITE" id="PS50928"/>
    </source>
</evidence>
<dbReference type="InterPro" id="IPR035906">
    <property type="entry name" value="MetI-like_sf"/>
</dbReference>
<dbReference type="PANTHER" id="PTHR43744">
    <property type="entry name" value="ABC TRANSPORTER PERMEASE PROTEIN MG189-RELATED-RELATED"/>
    <property type="match status" value="1"/>
</dbReference>
<gene>
    <name evidence="9" type="ORF">ADH66_06140</name>
</gene>
<dbReference type="Proteomes" id="UP000196710">
    <property type="component" value="Chromosome"/>
</dbReference>
<feature type="domain" description="ABC transmembrane type-1" evidence="8">
    <location>
        <begin position="89"/>
        <end position="275"/>
    </location>
</feature>
<dbReference type="EMBL" id="CP021422">
    <property type="protein sequence ID" value="ASB40273.1"/>
    <property type="molecule type" value="Genomic_DNA"/>
</dbReference>
<keyword evidence="10" id="KW-1185">Reference proteome</keyword>
<dbReference type="SUPFAM" id="SSF161098">
    <property type="entry name" value="MetI-like"/>
    <property type="match status" value="1"/>
</dbReference>
<evidence type="ECO:0000256" key="5">
    <source>
        <dbReference type="ARBA" id="ARBA00022989"/>
    </source>
</evidence>
<feature type="transmembrane region" description="Helical" evidence="7">
    <location>
        <begin position="255"/>
        <end position="275"/>
    </location>
</feature>
<evidence type="ECO:0000313" key="10">
    <source>
        <dbReference type="Proteomes" id="UP000196710"/>
    </source>
</evidence>
<keyword evidence="2 7" id="KW-0813">Transport</keyword>
<keyword evidence="6 7" id="KW-0472">Membrane</keyword>
<dbReference type="PROSITE" id="PS50928">
    <property type="entry name" value="ABC_TM1"/>
    <property type="match status" value="1"/>
</dbReference>
<dbReference type="InterPro" id="IPR000515">
    <property type="entry name" value="MetI-like"/>
</dbReference>
<feature type="transmembrane region" description="Helical" evidence="7">
    <location>
        <begin position="126"/>
        <end position="151"/>
    </location>
</feature>
<comment type="subcellular location">
    <subcellularLocation>
        <location evidence="1 7">Cell membrane</location>
        <topology evidence="1 7">Multi-pass membrane protein</topology>
    </subcellularLocation>
</comment>
<dbReference type="CDD" id="cd06261">
    <property type="entry name" value="TM_PBP2"/>
    <property type="match status" value="1"/>
</dbReference>
<evidence type="ECO:0000256" key="3">
    <source>
        <dbReference type="ARBA" id="ARBA00022475"/>
    </source>
</evidence>
<feature type="transmembrane region" description="Helical" evidence="7">
    <location>
        <begin position="7"/>
        <end position="28"/>
    </location>
</feature>
<accession>A0ABN5A4F3</accession>
<keyword evidence="3" id="KW-1003">Cell membrane</keyword>
<name>A0ABN5A4F3_9FIRM</name>
<evidence type="ECO:0000313" key="9">
    <source>
        <dbReference type="EMBL" id="ASB40273.1"/>
    </source>
</evidence>
<evidence type="ECO:0000256" key="4">
    <source>
        <dbReference type="ARBA" id="ARBA00022692"/>
    </source>
</evidence>
<evidence type="ECO:0000256" key="7">
    <source>
        <dbReference type="RuleBase" id="RU363032"/>
    </source>
</evidence>
<reference evidence="10" key="1">
    <citation type="submission" date="2017-05" db="EMBL/GenBank/DDBJ databases">
        <title>Improved OligoMM genomes.</title>
        <authorList>
            <person name="Garzetti D."/>
        </authorList>
    </citation>
    <scope>NUCLEOTIDE SEQUENCE [LARGE SCALE GENOMIC DNA]</scope>
    <source>
        <strain evidence="10">KB18</strain>
    </source>
</reference>
<protein>
    <submittedName>
        <fullName evidence="9">Carbohydrate ABC transporter permease</fullName>
    </submittedName>
</protein>
<evidence type="ECO:0000256" key="6">
    <source>
        <dbReference type="ARBA" id="ARBA00023136"/>
    </source>
</evidence>
<evidence type="ECO:0000256" key="1">
    <source>
        <dbReference type="ARBA" id="ARBA00004651"/>
    </source>
</evidence>
<sequence>MRRIKILPSFLIVLAGVLALFPVLYLFANSFMSGAEILSRYGREITEANAGDFSSHGIHFVRFGLIPEQPSLEQYRLLLFHSPGYLRMFWNSVLLVAPVLAGQCILAPMAAYGLENIRWKYKEALYFAYIIVMLMPTQITLVPNFVVAGWLNIRESYLAIILPAMFHPLGVFLLRQQLKNFPKECMEAAFLDGAGPWQAYRSIVRPNLTSVVAAMLVLLFADNWNIIDQAVVFLKELYDYPLSVYLGQAVQGDPGTFFAVSVFYLIPSLLVFLLGQDYLTEGIALSSVKA</sequence>